<keyword evidence="10 13" id="KW-0472">Membrane</keyword>
<evidence type="ECO:0000256" key="12">
    <source>
        <dbReference type="ARBA" id="ARBA00025078"/>
    </source>
</evidence>
<proteinExistence type="inferred from homology"/>
<evidence type="ECO:0000256" key="3">
    <source>
        <dbReference type="ARBA" id="ARBA00021622"/>
    </source>
</evidence>
<comment type="function">
    <text evidence="12 13">Required for formation of the rod structure in the basal body of the flagellar apparatus. Together with FliI and FliH, may constitute the export apparatus of flagellin.</text>
</comment>
<feature type="transmembrane region" description="Helical" evidence="13">
    <location>
        <begin position="36"/>
        <end position="57"/>
    </location>
</feature>
<keyword evidence="15" id="KW-0969">Cilium</keyword>
<sequence>MAEDSDLEKTEPATPKRLEKAREEGQLPRSREFSTFALLSAGFFGTWLLSGSIGLHLQSMMRGAFTFNHASAFETRTMLTGAGVAAREGLMAVLPVLGLTGVAALLAPMALGGWNLSTKSLEPKFDRLNPITGLGRLFSIQGPIQLGMSLIKTIVVGLIGGSSLWNHRDEIVGLSMQPAARAFADAFHLILVCCGMTVGGMFLVAALDVPYQIWTFHRRLRMTKEEVKREHRENEGDPHVKGRIRQQQRAAARRRMMTQVPKADVVVTNPTHFAVALQYTDGSMRAPKVVAKGVNLVAARIREIATENNVPLLEAPPLARALYYNVELNREIPGPLYGAVAQVLAWVYQLKRFREHGGDVPMEPTETDLDVPPELDKGAVSAEDEAEEADEALEPEPRSAAGKTQAASNTASNTAARAAKAKRDGNEGASE</sequence>
<evidence type="ECO:0000256" key="9">
    <source>
        <dbReference type="ARBA" id="ARBA00022989"/>
    </source>
</evidence>
<protein>
    <recommendedName>
        <fullName evidence="3 13">Flagellar biosynthetic protein FlhB</fullName>
    </recommendedName>
</protein>
<accession>A0A7Z2GJ62</accession>
<keyword evidence="15" id="KW-0966">Cell projection</keyword>
<keyword evidence="7 13" id="KW-1005">Bacterial flagellum biogenesis</keyword>
<dbReference type="Pfam" id="PF01312">
    <property type="entry name" value="Bac_export_2"/>
    <property type="match status" value="1"/>
</dbReference>
<feature type="region of interest" description="Disordered" evidence="14">
    <location>
        <begin position="357"/>
        <end position="431"/>
    </location>
</feature>
<evidence type="ECO:0000256" key="10">
    <source>
        <dbReference type="ARBA" id="ARBA00023136"/>
    </source>
</evidence>
<feature type="transmembrane region" description="Helical" evidence="13">
    <location>
        <begin position="146"/>
        <end position="166"/>
    </location>
</feature>
<evidence type="ECO:0000256" key="11">
    <source>
        <dbReference type="ARBA" id="ARBA00023225"/>
    </source>
</evidence>
<dbReference type="Proteomes" id="UP000433577">
    <property type="component" value="Chromosome 1"/>
</dbReference>
<dbReference type="InterPro" id="IPR006136">
    <property type="entry name" value="FlhB"/>
</dbReference>
<feature type="transmembrane region" description="Helical" evidence="13">
    <location>
        <begin position="186"/>
        <end position="211"/>
    </location>
</feature>
<gene>
    <name evidence="13 15" type="primary">flhB</name>
    <name evidence="15" type="ORF">FAZ98_13630</name>
</gene>
<feature type="compositionally biased region" description="Low complexity" evidence="14">
    <location>
        <begin position="406"/>
        <end position="418"/>
    </location>
</feature>
<evidence type="ECO:0000256" key="14">
    <source>
        <dbReference type="SAM" id="MobiDB-lite"/>
    </source>
</evidence>
<keyword evidence="5 13" id="KW-1003">Cell membrane</keyword>
<comment type="subcellular location">
    <subcellularLocation>
        <location evidence="1">Cell membrane</location>
        <topology evidence="1">Multi-pass membrane protein</topology>
    </subcellularLocation>
</comment>
<dbReference type="GO" id="GO:0009306">
    <property type="term" value="P:protein secretion"/>
    <property type="evidence" value="ECO:0007669"/>
    <property type="project" value="InterPro"/>
</dbReference>
<evidence type="ECO:0000313" key="15">
    <source>
        <dbReference type="EMBL" id="QGZ62681.1"/>
    </source>
</evidence>
<dbReference type="RefSeq" id="WP_158951686.1">
    <property type="nucleotide sequence ID" value="NZ_CP046913.1"/>
</dbReference>
<dbReference type="InterPro" id="IPR029025">
    <property type="entry name" value="T3SS_substrate_exporter_C"/>
</dbReference>
<evidence type="ECO:0000256" key="1">
    <source>
        <dbReference type="ARBA" id="ARBA00004651"/>
    </source>
</evidence>
<dbReference type="AlphaFoldDB" id="A0A7Z2GJ62"/>
<evidence type="ECO:0000256" key="2">
    <source>
        <dbReference type="ARBA" id="ARBA00010690"/>
    </source>
</evidence>
<evidence type="ECO:0000256" key="4">
    <source>
        <dbReference type="ARBA" id="ARBA00022448"/>
    </source>
</evidence>
<evidence type="ECO:0000256" key="6">
    <source>
        <dbReference type="ARBA" id="ARBA00022692"/>
    </source>
</evidence>
<dbReference type="GO" id="GO:0044780">
    <property type="term" value="P:bacterial-type flagellum assembly"/>
    <property type="evidence" value="ECO:0007669"/>
    <property type="project" value="InterPro"/>
</dbReference>
<feature type="compositionally biased region" description="Acidic residues" evidence="14">
    <location>
        <begin position="382"/>
        <end position="394"/>
    </location>
</feature>
<keyword evidence="9 13" id="KW-1133">Transmembrane helix</keyword>
<keyword evidence="15" id="KW-0282">Flagellum</keyword>
<dbReference type="OrthoDB" id="9807950at2"/>
<dbReference type="KEGG" id="pacs:FAZ98_13630"/>
<dbReference type="SUPFAM" id="SSF160544">
    <property type="entry name" value="EscU C-terminal domain-like"/>
    <property type="match status" value="1"/>
</dbReference>
<dbReference type="Gene3D" id="3.40.1690.10">
    <property type="entry name" value="secretion proteins EscU"/>
    <property type="match status" value="1"/>
</dbReference>
<keyword evidence="6 13" id="KW-0812">Transmembrane</keyword>
<evidence type="ECO:0000313" key="16">
    <source>
        <dbReference type="Proteomes" id="UP000433577"/>
    </source>
</evidence>
<feature type="compositionally biased region" description="Basic and acidic residues" evidence="14">
    <location>
        <begin position="421"/>
        <end position="431"/>
    </location>
</feature>
<evidence type="ECO:0000256" key="5">
    <source>
        <dbReference type="ARBA" id="ARBA00022475"/>
    </source>
</evidence>
<feature type="region of interest" description="Disordered" evidence="14">
    <location>
        <begin position="1"/>
        <end position="26"/>
    </location>
</feature>
<dbReference type="PANTHER" id="PTHR30531">
    <property type="entry name" value="FLAGELLAR BIOSYNTHETIC PROTEIN FLHB"/>
    <property type="match status" value="1"/>
</dbReference>
<evidence type="ECO:0000256" key="7">
    <source>
        <dbReference type="ARBA" id="ARBA00022795"/>
    </source>
</evidence>
<dbReference type="NCBIfam" id="TIGR00328">
    <property type="entry name" value="flhB"/>
    <property type="match status" value="1"/>
</dbReference>
<evidence type="ECO:0000256" key="8">
    <source>
        <dbReference type="ARBA" id="ARBA00022927"/>
    </source>
</evidence>
<dbReference type="FunFam" id="3.40.1690.10:FF:000001">
    <property type="entry name" value="Flagellar biosynthetic protein FlhB"/>
    <property type="match status" value="1"/>
</dbReference>
<name>A0A7Z2GJ62_9BURK</name>
<dbReference type="Gene3D" id="6.10.250.2080">
    <property type="match status" value="1"/>
</dbReference>
<dbReference type="EMBL" id="CP046913">
    <property type="protein sequence ID" value="QGZ62681.1"/>
    <property type="molecule type" value="Genomic_DNA"/>
</dbReference>
<evidence type="ECO:0000256" key="13">
    <source>
        <dbReference type="RuleBase" id="RU364091"/>
    </source>
</evidence>
<feature type="compositionally biased region" description="Basic and acidic residues" evidence="14">
    <location>
        <begin position="7"/>
        <end position="26"/>
    </location>
</feature>
<dbReference type="PANTHER" id="PTHR30531:SF12">
    <property type="entry name" value="FLAGELLAR BIOSYNTHETIC PROTEIN FLHB"/>
    <property type="match status" value="1"/>
</dbReference>
<keyword evidence="11 13" id="KW-1006">Bacterial flagellum protein export</keyword>
<dbReference type="PRINTS" id="PR00950">
    <property type="entry name" value="TYPE3IMSPROT"/>
</dbReference>
<comment type="similarity">
    <text evidence="2 13">Belongs to the type III secretion exporter family.</text>
</comment>
<dbReference type="GO" id="GO:0005886">
    <property type="term" value="C:plasma membrane"/>
    <property type="evidence" value="ECO:0007669"/>
    <property type="project" value="UniProtKB-SubCell"/>
</dbReference>
<organism evidence="15 16">
    <name type="scientific">Paraburkholderia acidisoli</name>
    <dbReference type="NCBI Taxonomy" id="2571748"/>
    <lineage>
        <taxon>Bacteria</taxon>
        <taxon>Pseudomonadati</taxon>
        <taxon>Pseudomonadota</taxon>
        <taxon>Betaproteobacteria</taxon>
        <taxon>Burkholderiales</taxon>
        <taxon>Burkholderiaceae</taxon>
        <taxon>Paraburkholderia</taxon>
    </lineage>
</organism>
<reference evidence="15 16" key="1">
    <citation type="submission" date="2019-12" db="EMBL/GenBank/DDBJ databases">
        <title>Paraburkholderia acidiphila 7Q-K02 sp. nov and Paraburkholderia acidisoli DHF22 sp. nov., two strains isolated from forest soil.</title>
        <authorList>
            <person name="Gao Z."/>
            <person name="Qiu L."/>
        </authorList>
    </citation>
    <scope>NUCLEOTIDE SEQUENCE [LARGE SCALE GENOMIC DNA]</scope>
    <source>
        <strain evidence="15 16">DHF22</strain>
    </source>
</reference>
<keyword evidence="4 13" id="KW-0813">Transport</keyword>
<keyword evidence="8 13" id="KW-0653">Protein transport</keyword>
<feature type="transmembrane region" description="Helical" evidence="13">
    <location>
        <begin position="92"/>
        <end position="114"/>
    </location>
</feature>
<dbReference type="InterPro" id="IPR006135">
    <property type="entry name" value="T3SS_substrate_exporter"/>
</dbReference>
<keyword evidence="16" id="KW-1185">Reference proteome</keyword>